<dbReference type="InterPro" id="IPR015424">
    <property type="entry name" value="PyrdxlP-dep_Trfase"/>
</dbReference>
<evidence type="ECO:0000256" key="4">
    <source>
        <dbReference type="ARBA" id="ARBA00022898"/>
    </source>
</evidence>
<accession>A0ABU4VFX6</accession>
<proteinExistence type="inferred from homology"/>
<dbReference type="Proteomes" id="UP001277761">
    <property type="component" value="Unassembled WGS sequence"/>
</dbReference>
<organism evidence="7 8">
    <name type="scientific">Patulibacter brassicae</name>
    <dbReference type="NCBI Taxonomy" id="1705717"/>
    <lineage>
        <taxon>Bacteria</taxon>
        <taxon>Bacillati</taxon>
        <taxon>Actinomycetota</taxon>
        <taxon>Thermoleophilia</taxon>
        <taxon>Solirubrobacterales</taxon>
        <taxon>Patulibacteraceae</taxon>
        <taxon>Patulibacter</taxon>
    </lineage>
</organism>
<comment type="similarity">
    <text evidence="2 6">Belongs to the group II decarboxylase family.</text>
</comment>
<dbReference type="EMBL" id="JAXAVX010000001">
    <property type="protein sequence ID" value="MDX8150732.1"/>
    <property type="molecule type" value="Genomic_DNA"/>
</dbReference>
<dbReference type="InterPro" id="IPR002129">
    <property type="entry name" value="PyrdxlP-dep_de-COase"/>
</dbReference>
<protein>
    <submittedName>
        <fullName evidence="7">Aminotransferase class V-fold PLP-dependent enzyme</fullName>
    </submittedName>
</protein>
<evidence type="ECO:0000256" key="6">
    <source>
        <dbReference type="RuleBase" id="RU000382"/>
    </source>
</evidence>
<keyword evidence="4 6" id="KW-0663">Pyridoxal phosphate</keyword>
<reference evidence="7 8" key="1">
    <citation type="submission" date="2023-11" db="EMBL/GenBank/DDBJ databases">
        <authorList>
            <person name="Xu M."/>
            <person name="Jiang T."/>
        </authorList>
    </citation>
    <scope>NUCLEOTIDE SEQUENCE [LARGE SCALE GENOMIC DNA]</scope>
    <source>
        <strain evidence="7 8">SD</strain>
    </source>
</reference>
<gene>
    <name evidence="7" type="ORF">SK069_03925</name>
</gene>
<evidence type="ECO:0000256" key="1">
    <source>
        <dbReference type="ARBA" id="ARBA00001933"/>
    </source>
</evidence>
<dbReference type="InterPro" id="IPR015422">
    <property type="entry name" value="PyrdxlP-dep_Trfase_small"/>
</dbReference>
<keyword evidence="5 6" id="KW-0456">Lyase</keyword>
<dbReference type="InterPro" id="IPR021115">
    <property type="entry name" value="Pyridoxal-P_BS"/>
</dbReference>
<sequence length="478" mass="49122">MSALAHDDAALRRLLRIALDATVAGRADRGGPLPAGEPAAPRAALGALLGGDGALPERGLGETDALAGLARLLAAGHADPGDPRCAAHLHCPPLAVAVAADAVVAALNPSLDSWDQGPSSAAVEDAVVDALAELAGLDPERAGGTITTGASASTLTALLLAREALGPTVGIACSELAHFSVGRAAQVLGLGAAAVHAVPVDDAGRMRADALEATLAGGRRPWVVVATAGTTDLGAIDPLPDIARAVDRVGGWLHVDAAYGGGALLSRRLAPLLRGVERADSIALDLHKLGWQPVAAGALLLRDRALLGPLALEVAYLNAADDDEAGYEDRVGRSLRTTRRPDAFKLLVTMRALGREGLGALVDACHDRAHDAAAAIAAEPALELLGPPTLTTVLLRPRDEDPTRRDERCAAVRRRLLREGRAVVGRTELPGTGPGRRWLKLTLLHPHATGDEVRALVRLVAEAAADEREPLAAAEARA</sequence>
<evidence type="ECO:0000256" key="3">
    <source>
        <dbReference type="ARBA" id="ARBA00022793"/>
    </source>
</evidence>
<name>A0ABU4VFX6_9ACTN</name>
<evidence type="ECO:0000313" key="7">
    <source>
        <dbReference type="EMBL" id="MDX8150732.1"/>
    </source>
</evidence>
<evidence type="ECO:0000256" key="2">
    <source>
        <dbReference type="ARBA" id="ARBA00009533"/>
    </source>
</evidence>
<keyword evidence="8" id="KW-1185">Reference proteome</keyword>
<dbReference type="GO" id="GO:0008483">
    <property type="term" value="F:transaminase activity"/>
    <property type="evidence" value="ECO:0007669"/>
    <property type="project" value="UniProtKB-KW"/>
</dbReference>
<keyword evidence="3" id="KW-0210">Decarboxylase</keyword>
<keyword evidence="7" id="KW-0808">Transferase</keyword>
<evidence type="ECO:0000313" key="8">
    <source>
        <dbReference type="Proteomes" id="UP001277761"/>
    </source>
</evidence>
<dbReference type="PANTHER" id="PTHR45677">
    <property type="entry name" value="GLUTAMATE DECARBOXYLASE-RELATED"/>
    <property type="match status" value="1"/>
</dbReference>
<comment type="cofactor">
    <cofactor evidence="1 6">
        <name>pyridoxal 5'-phosphate</name>
        <dbReference type="ChEBI" id="CHEBI:597326"/>
    </cofactor>
</comment>
<dbReference type="Gene3D" id="3.90.1150.170">
    <property type="match status" value="1"/>
</dbReference>
<dbReference type="Pfam" id="PF00282">
    <property type="entry name" value="Pyridoxal_deC"/>
    <property type="match status" value="1"/>
</dbReference>
<comment type="caution">
    <text evidence="7">The sequence shown here is derived from an EMBL/GenBank/DDBJ whole genome shotgun (WGS) entry which is preliminary data.</text>
</comment>
<dbReference type="InterPro" id="IPR015421">
    <property type="entry name" value="PyrdxlP-dep_Trfase_major"/>
</dbReference>
<dbReference type="PROSITE" id="PS00392">
    <property type="entry name" value="DDC_GAD_HDC_YDC"/>
    <property type="match status" value="1"/>
</dbReference>
<evidence type="ECO:0000256" key="5">
    <source>
        <dbReference type="ARBA" id="ARBA00023239"/>
    </source>
</evidence>
<dbReference type="Gene3D" id="3.90.1150.10">
    <property type="entry name" value="Aspartate Aminotransferase, domain 1"/>
    <property type="match status" value="1"/>
</dbReference>
<dbReference type="Gene3D" id="3.40.640.10">
    <property type="entry name" value="Type I PLP-dependent aspartate aminotransferase-like (Major domain)"/>
    <property type="match status" value="1"/>
</dbReference>
<dbReference type="SUPFAM" id="SSF53383">
    <property type="entry name" value="PLP-dependent transferases"/>
    <property type="match status" value="1"/>
</dbReference>
<dbReference type="RefSeq" id="WP_319952876.1">
    <property type="nucleotide sequence ID" value="NZ_JAXAVX010000001.1"/>
</dbReference>
<dbReference type="PANTHER" id="PTHR45677:SF8">
    <property type="entry name" value="CYSTEINE SULFINIC ACID DECARBOXYLASE"/>
    <property type="match status" value="1"/>
</dbReference>
<keyword evidence="7" id="KW-0032">Aminotransferase</keyword>